<accession>A0A0D5YN59</accession>
<keyword evidence="2" id="KW-1185">Reference proteome</keyword>
<dbReference type="AlphaFoldDB" id="A0A0D5YN59"/>
<name>A0A0D5YN59_9FLAO</name>
<evidence type="ECO:0000313" key="1">
    <source>
        <dbReference type="EMBL" id="AKA33760.1"/>
    </source>
</evidence>
<protein>
    <submittedName>
        <fullName evidence="1">Uncharacterized protein</fullName>
    </submittedName>
</protein>
<reference evidence="1 2" key="1">
    <citation type="submission" date="2015-03" db="EMBL/GenBank/DDBJ databases">
        <title>Complete genome sequence of Muricauda lutaonensis CC-HSB-11T, isolated from a coastal hot spring.</title>
        <authorList>
            <person name="Kim K.M."/>
        </authorList>
    </citation>
    <scope>NUCLEOTIDE SEQUENCE [LARGE SCALE GENOMIC DNA]</scope>
    <source>
        <strain evidence="1 2">CC-HSB-11</strain>
    </source>
</reference>
<gene>
    <name evidence="1" type="ORF">VC82_68</name>
</gene>
<dbReference type="Proteomes" id="UP000032726">
    <property type="component" value="Chromosome"/>
</dbReference>
<dbReference type="HOGENOM" id="CLU_2917619_0_0_10"/>
<evidence type="ECO:0000313" key="2">
    <source>
        <dbReference type="Proteomes" id="UP000032726"/>
    </source>
</evidence>
<organism evidence="1 2">
    <name type="scientific">Flagellimonas lutaonensis</name>
    <dbReference type="NCBI Taxonomy" id="516051"/>
    <lineage>
        <taxon>Bacteria</taxon>
        <taxon>Pseudomonadati</taxon>
        <taxon>Bacteroidota</taxon>
        <taxon>Flavobacteriia</taxon>
        <taxon>Flavobacteriales</taxon>
        <taxon>Flavobacteriaceae</taxon>
        <taxon>Flagellimonas</taxon>
    </lineage>
</organism>
<dbReference type="EMBL" id="CP011071">
    <property type="protein sequence ID" value="AKA33760.1"/>
    <property type="molecule type" value="Genomic_DNA"/>
</dbReference>
<dbReference type="STRING" id="516051.VC82_68"/>
<proteinExistence type="predicted"/>
<sequence length="61" mass="7199">MALESEWQLPMAERFLPEEGPKEERNCLFHLSQDIRNNDIATELKKGVTFNGSTFFLYYNE</sequence>
<dbReference type="KEGG" id="mlt:VC82_68"/>